<name>W1NYG9_AMBTC</name>
<organism evidence="2 3">
    <name type="scientific">Amborella trichopoda</name>
    <dbReference type="NCBI Taxonomy" id="13333"/>
    <lineage>
        <taxon>Eukaryota</taxon>
        <taxon>Viridiplantae</taxon>
        <taxon>Streptophyta</taxon>
        <taxon>Embryophyta</taxon>
        <taxon>Tracheophyta</taxon>
        <taxon>Spermatophyta</taxon>
        <taxon>Magnoliopsida</taxon>
        <taxon>Amborellales</taxon>
        <taxon>Amborellaceae</taxon>
        <taxon>Amborella</taxon>
    </lineage>
</organism>
<evidence type="ECO:0000313" key="2">
    <source>
        <dbReference type="EMBL" id="ERN00434.1"/>
    </source>
</evidence>
<protein>
    <submittedName>
        <fullName evidence="2">Uncharacterized protein</fullName>
    </submittedName>
</protein>
<feature type="transmembrane region" description="Helical" evidence="1">
    <location>
        <begin position="57"/>
        <end position="78"/>
    </location>
</feature>
<accession>W1NYG9</accession>
<keyword evidence="1" id="KW-0812">Transmembrane</keyword>
<reference evidence="3" key="1">
    <citation type="journal article" date="2013" name="Science">
        <title>The Amborella genome and the evolution of flowering plants.</title>
        <authorList>
            <consortium name="Amborella Genome Project"/>
        </authorList>
    </citation>
    <scope>NUCLEOTIDE SEQUENCE [LARGE SCALE GENOMIC DNA]</scope>
</reference>
<gene>
    <name evidence="2" type="ORF">AMTR_s00100p00089680</name>
</gene>
<evidence type="ECO:0000313" key="3">
    <source>
        <dbReference type="Proteomes" id="UP000017836"/>
    </source>
</evidence>
<dbReference type="HOGENOM" id="CLU_2226805_0_0_1"/>
<dbReference type="PANTHER" id="PTHR31061">
    <property type="entry name" value="LD22376P"/>
    <property type="match status" value="1"/>
</dbReference>
<proteinExistence type="predicted"/>
<dbReference type="Proteomes" id="UP000017836">
    <property type="component" value="Unassembled WGS sequence"/>
</dbReference>
<dbReference type="Gramene" id="ERN00434">
    <property type="protein sequence ID" value="ERN00434"/>
    <property type="gene ID" value="AMTR_s00100p00089680"/>
</dbReference>
<dbReference type="AlphaFoldDB" id="W1NYG9"/>
<evidence type="ECO:0000256" key="1">
    <source>
        <dbReference type="SAM" id="Phobius"/>
    </source>
</evidence>
<dbReference type="PANTHER" id="PTHR31061:SF28">
    <property type="entry name" value="HEPARAN-ALPHA-GLUCOSAMINIDE N-ACETYLTRANSFERASE-LIKE"/>
    <property type="match status" value="1"/>
</dbReference>
<keyword evidence="1" id="KW-1133">Transmembrane helix</keyword>
<sequence length="106" mass="12061">MTTIYRVPLNKSLYTTSYMLLTSATAGLLYYAIYLLVDVYGYKQPTFLFEWMGKHSLSIFILVASNMAIIAAQGFYWAKPENNNTSLHPKHAFLGLSKRLSSQQIL</sequence>
<dbReference type="OMA" id="WAKPENN"/>
<keyword evidence="3" id="KW-1185">Reference proteome</keyword>
<dbReference type="EMBL" id="KI394904">
    <property type="protein sequence ID" value="ERN00434.1"/>
    <property type="molecule type" value="Genomic_DNA"/>
</dbReference>
<feature type="transmembrane region" description="Helical" evidence="1">
    <location>
        <begin position="12"/>
        <end position="37"/>
    </location>
</feature>
<dbReference type="eggNOG" id="KOG4683">
    <property type="taxonomic scope" value="Eukaryota"/>
</dbReference>
<keyword evidence="1" id="KW-0472">Membrane</keyword>